<comment type="caution">
    <text evidence="1">The sequence shown here is derived from an EMBL/GenBank/DDBJ whole genome shotgun (WGS) entry which is preliminary data.</text>
</comment>
<sequence>MPISEFGETGRLVRLTEDGTMVVLWAVYGVENKLANQAGEVIATDGPFYKTSKGWMRGKKDESVYFAPKPRERSLKPCCLRAVEYARKNWPSLPAQTH</sequence>
<dbReference type="EMBL" id="LAZR01062769">
    <property type="protein sequence ID" value="KKK60840.1"/>
    <property type="molecule type" value="Genomic_DNA"/>
</dbReference>
<dbReference type="AlphaFoldDB" id="A0A0F8XIC9"/>
<proteinExistence type="predicted"/>
<organism evidence="1">
    <name type="scientific">marine sediment metagenome</name>
    <dbReference type="NCBI Taxonomy" id="412755"/>
    <lineage>
        <taxon>unclassified sequences</taxon>
        <taxon>metagenomes</taxon>
        <taxon>ecological metagenomes</taxon>
    </lineage>
</organism>
<reference evidence="1" key="1">
    <citation type="journal article" date="2015" name="Nature">
        <title>Complex archaea that bridge the gap between prokaryotes and eukaryotes.</title>
        <authorList>
            <person name="Spang A."/>
            <person name="Saw J.H."/>
            <person name="Jorgensen S.L."/>
            <person name="Zaremba-Niedzwiedzka K."/>
            <person name="Martijn J."/>
            <person name="Lind A.E."/>
            <person name="van Eijk R."/>
            <person name="Schleper C."/>
            <person name="Guy L."/>
            <person name="Ettema T.J."/>
        </authorList>
    </citation>
    <scope>NUCLEOTIDE SEQUENCE</scope>
</reference>
<gene>
    <name evidence="1" type="ORF">LCGC14_3020330</name>
</gene>
<evidence type="ECO:0000313" key="1">
    <source>
        <dbReference type="EMBL" id="KKK60840.1"/>
    </source>
</evidence>
<protein>
    <submittedName>
        <fullName evidence="1">Uncharacterized protein</fullName>
    </submittedName>
</protein>
<name>A0A0F8XIC9_9ZZZZ</name>
<accession>A0A0F8XIC9</accession>